<dbReference type="InterPro" id="IPR050121">
    <property type="entry name" value="Cytochrome_P450_monoxygenase"/>
</dbReference>
<proteinExistence type="inferred from homology"/>
<dbReference type="EMBL" id="JAJVDC020000203">
    <property type="protein sequence ID" value="KAL1618737.1"/>
    <property type="molecule type" value="Genomic_DNA"/>
</dbReference>
<dbReference type="InterPro" id="IPR001128">
    <property type="entry name" value="Cyt_P450"/>
</dbReference>
<dbReference type="Gene3D" id="1.10.630.10">
    <property type="entry name" value="Cytochrome P450"/>
    <property type="match status" value="1"/>
</dbReference>
<evidence type="ECO:0008006" key="5">
    <source>
        <dbReference type="Google" id="ProtNLM"/>
    </source>
</evidence>
<evidence type="ECO:0000313" key="4">
    <source>
        <dbReference type="Proteomes" id="UP001521116"/>
    </source>
</evidence>
<reference evidence="3 4" key="1">
    <citation type="submission" date="2024-02" db="EMBL/GenBank/DDBJ databases">
        <title>De novo assembly and annotation of 12 fungi associated with fruit tree decline syndrome in Ontario, Canada.</title>
        <authorList>
            <person name="Sulman M."/>
            <person name="Ellouze W."/>
            <person name="Ilyukhin E."/>
        </authorList>
    </citation>
    <scope>NUCLEOTIDE SEQUENCE [LARGE SCALE GENOMIC DNA]</scope>
    <source>
        <strain evidence="3 4">M1-105</strain>
    </source>
</reference>
<organism evidence="3 4">
    <name type="scientific">Neofusicoccum ribis</name>
    <dbReference type="NCBI Taxonomy" id="45134"/>
    <lineage>
        <taxon>Eukaryota</taxon>
        <taxon>Fungi</taxon>
        <taxon>Dikarya</taxon>
        <taxon>Ascomycota</taxon>
        <taxon>Pezizomycotina</taxon>
        <taxon>Dothideomycetes</taxon>
        <taxon>Dothideomycetes incertae sedis</taxon>
        <taxon>Botryosphaeriales</taxon>
        <taxon>Botryosphaeriaceae</taxon>
        <taxon>Neofusicoccum</taxon>
    </lineage>
</organism>
<evidence type="ECO:0000256" key="1">
    <source>
        <dbReference type="ARBA" id="ARBA00010617"/>
    </source>
</evidence>
<accession>A0ABR3SEE0</accession>
<comment type="caution">
    <text evidence="3">The sequence shown here is derived from an EMBL/GenBank/DDBJ whole genome shotgun (WGS) entry which is preliminary data.</text>
</comment>
<dbReference type="Proteomes" id="UP001521116">
    <property type="component" value="Unassembled WGS sequence"/>
</dbReference>
<evidence type="ECO:0000256" key="2">
    <source>
        <dbReference type="ARBA" id="ARBA00023002"/>
    </source>
</evidence>
<dbReference type="SUPFAM" id="SSF48264">
    <property type="entry name" value="Cytochrome P450"/>
    <property type="match status" value="1"/>
</dbReference>
<dbReference type="InterPro" id="IPR036396">
    <property type="entry name" value="Cyt_P450_sf"/>
</dbReference>
<dbReference type="Pfam" id="PF00067">
    <property type="entry name" value="p450"/>
    <property type="match status" value="1"/>
</dbReference>
<keyword evidence="4" id="KW-1185">Reference proteome</keyword>
<protein>
    <recommendedName>
        <fullName evidence="5">Cytochrome P450 monooxygenase</fullName>
    </recommendedName>
</protein>
<keyword evidence="2" id="KW-0560">Oxidoreductase</keyword>
<dbReference type="PRINTS" id="PR00463">
    <property type="entry name" value="EP450I"/>
</dbReference>
<sequence>MPMLTELQVVIRGLAGPLRKIPGPWYARFTNLPLKWATIKGRRIYFIEALHRRYGDIVIIAPREVDCSDPQMFREIHRHGNGFHKAQWYKKFSGYTDVDKNHSVFTMADPKNHAARRKLLARAFTKTEIRKHWEKEIKHKVSLAVERMNDDATTHPEGEVDVQKWWILMAADVSSRITFGESFNMLETGEKNDYIKAVESIAKAGGIIAEIPIFKLLRYLPIPQVRNLLKTQATVIEFATTTVANSRKKGTSGAGNIFTGVLAEAEKSGSHLSDVVLGRDARALIVAGSDTTAITLTFLVWCVLSRPQLHRDLLAELHAARKQGSSADRKEFDFSDEQLERLPLLTAVIQESLRLYGAAPGSLPRQVPPGGTTVGGFHIPDSAVVSTQAWSLHRNPSVWNNPEE</sequence>
<dbReference type="InterPro" id="IPR002401">
    <property type="entry name" value="Cyt_P450_E_grp-I"/>
</dbReference>
<dbReference type="PANTHER" id="PTHR24305">
    <property type="entry name" value="CYTOCHROME P450"/>
    <property type="match status" value="1"/>
</dbReference>
<gene>
    <name evidence="3" type="ORF">SLS56_010467</name>
</gene>
<comment type="similarity">
    <text evidence="1">Belongs to the cytochrome P450 family.</text>
</comment>
<evidence type="ECO:0000313" key="3">
    <source>
        <dbReference type="EMBL" id="KAL1618737.1"/>
    </source>
</evidence>
<name>A0ABR3SEE0_9PEZI</name>
<dbReference type="PANTHER" id="PTHR24305:SF96">
    <property type="entry name" value="CYTOCHROME P450 MONOOXYGENASE STCB-RELATED"/>
    <property type="match status" value="1"/>
</dbReference>